<feature type="transmembrane region" description="Helical" evidence="1">
    <location>
        <begin position="21"/>
        <end position="42"/>
    </location>
</feature>
<evidence type="ECO:0000313" key="3">
    <source>
        <dbReference type="Proteomes" id="UP001060039"/>
    </source>
</evidence>
<evidence type="ECO:0008006" key="4">
    <source>
        <dbReference type="Google" id="ProtNLM"/>
    </source>
</evidence>
<proteinExistence type="predicted"/>
<feature type="transmembrane region" description="Helical" evidence="1">
    <location>
        <begin position="125"/>
        <end position="147"/>
    </location>
</feature>
<protein>
    <recommendedName>
        <fullName evidence="4">DUF4386 family protein</fullName>
    </recommendedName>
</protein>
<keyword evidence="1" id="KW-1133">Transmembrane helix</keyword>
<feature type="transmembrane region" description="Helical" evidence="1">
    <location>
        <begin position="62"/>
        <end position="83"/>
    </location>
</feature>
<organism evidence="2 3">
    <name type="scientific">Microcella humidisoli</name>
    <dbReference type="NCBI Taxonomy" id="2963406"/>
    <lineage>
        <taxon>Bacteria</taxon>
        <taxon>Bacillati</taxon>
        <taxon>Actinomycetota</taxon>
        <taxon>Actinomycetes</taxon>
        <taxon>Micrococcales</taxon>
        <taxon>Microbacteriaceae</taxon>
        <taxon>Microcella</taxon>
    </lineage>
</organism>
<accession>A0ABY5FXM6</accession>
<evidence type="ECO:0000256" key="1">
    <source>
        <dbReference type="SAM" id="Phobius"/>
    </source>
</evidence>
<feature type="transmembrane region" description="Helical" evidence="1">
    <location>
        <begin position="159"/>
        <end position="177"/>
    </location>
</feature>
<sequence length="209" mass="20775">MTGSSPSLDGLAGPPSRVTGLVAALTATAMMLIGVVLVPTLLEVPIVDGVPTPSVDDTRVLLLGNVLAFLGFVPLLTAVHALIGRRAQPVGLLLGAYLVLLIRPLALVAEAIALPGSVLLPLGPLVPWVLLATTGVAAALAGAAVLPLAQSAVSPGRRAAVAAGVGLLVALALYSFAPYTAPLSALGVAVALLIRSGRFDQKNGPAGQS</sequence>
<reference evidence="2" key="1">
    <citation type="submission" date="2022-07" db="EMBL/GenBank/DDBJ databases">
        <title>Taxonomic analysis of Microcella humidisoli nov. sp., isolated from riverside soil.</title>
        <authorList>
            <person name="Molina K.M."/>
            <person name="Kim S.B."/>
        </authorList>
    </citation>
    <scope>NUCLEOTIDE SEQUENCE</scope>
    <source>
        <strain evidence="2">MMS21-STM10</strain>
    </source>
</reference>
<keyword evidence="1" id="KW-0472">Membrane</keyword>
<name>A0ABY5FXM6_9MICO</name>
<dbReference type="EMBL" id="CP101497">
    <property type="protein sequence ID" value="UTT63054.1"/>
    <property type="molecule type" value="Genomic_DNA"/>
</dbReference>
<keyword evidence="1" id="KW-0812">Transmembrane</keyword>
<evidence type="ECO:0000313" key="2">
    <source>
        <dbReference type="EMBL" id="UTT63054.1"/>
    </source>
</evidence>
<keyword evidence="3" id="KW-1185">Reference proteome</keyword>
<gene>
    <name evidence="2" type="ORF">NNL39_02785</name>
</gene>
<dbReference type="RefSeq" id="WP_255160187.1">
    <property type="nucleotide sequence ID" value="NZ_CP101497.1"/>
</dbReference>
<dbReference type="Proteomes" id="UP001060039">
    <property type="component" value="Chromosome"/>
</dbReference>
<feature type="transmembrane region" description="Helical" evidence="1">
    <location>
        <begin position="90"/>
        <end position="113"/>
    </location>
</feature>